<keyword evidence="1" id="KW-1133">Transmembrane helix</keyword>
<dbReference type="STRING" id="225324.SAMN02745126_00461"/>
<sequence>MNKDPNRYWWMSLVLVVVCTGGFYYFERTMFPASNGLVGCIVGLALGGALAALLEDYFDQNPR</sequence>
<keyword evidence="3" id="KW-1185">Reference proteome</keyword>
<keyword evidence="1" id="KW-0812">Transmembrane</keyword>
<evidence type="ECO:0000313" key="2">
    <source>
        <dbReference type="EMBL" id="SJZ33646.1"/>
    </source>
</evidence>
<dbReference type="Proteomes" id="UP000190092">
    <property type="component" value="Unassembled WGS sequence"/>
</dbReference>
<evidence type="ECO:0000256" key="1">
    <source>
        <dbReference type="SAM" id="Phobius"/>
    </source>
</evidence>
<dbReference type="RefSeq" id="WP_085932195.1">
    <property type="nucleotide sequence ID" value="NZ_FUWJ01000001.1"/>
</dbReference>
<evidence type="ECO:0000313" key="3">
    <source>
        <dbReference type="Proteomes" id="UP000190092"/>
    </source>
</evidence>
<reference evidence="3" key="1">
    <citation type="submission" date="2017-02" db="EMBL/GenBank/DDBJ databases">
        <authorList>
            <person name="Varghese N."/>
            <person name="Submissions S."/>
        </authorList>
    </citation>
    <scope>NUCLEOTIDE SEQUENCE [LARGE SCALE GENOMIC DNA]</scope>
    <source>
        <strain evidence="3">ATCC 27094</strain>
    </source>
</reference>
<dbReference type="EMBL" id="FUWJ01000001">
    <property type="protein sequence ID" value="SJZ33646.1"/>
    <property type="molecule type" value="Genomic_DNA"/>
</dbReference>
<keyword evidence="1" id="KW-0472">Membrane</keyword>
<gene>
    <name evidence="2" type="ORF">SAMN02745126_00461</name>
</gene>
<protein>
    <submittedName>
        <fullName evidence="2">Uncharacterized protein</fullName>
    </submittedName>
</protein>
<proteinExistence type="predicted"/>
<feature type="transmembrane region" description="Helical" evidence="1">
    <location>
        <begin position="7"/>
        <end position="26"/>
    </location>
</feature>
<feature type="transmembrane region" description="Helical" evidence="1">
    <location>
        <begin position="32"/>
        <end position="54"/>
    </location>
</feature>
<accession>A0A1T4JU03</accession>
<organism evidence="2 3">
    <name type="scientific">Enhydrobacter aerosaccus</name>
    <dbReference type="NCBI Taxonomy" id="225324"/>
    <lineage>
        <taxon>Bacteria</taxon>
        <taxon>Pseudomonadati</taxon>
        <taxon>Pseudomonadota</taxon>
        <taxon>Alphaproteobacteria</taxon>
        <taxon>Hyphomicrobiales</taxon>
        <taxon>Enhydrobacter</taxon>
    </lineage>
</organism>
<name>A0A1T4JU03_9HYPH</name>
<dbReference type="AlphaFoldDB" id="A0A1T4JU03"/>